<comment type="caution">
    <text evidence="10">The sequence shown here is derived from an EMBL/GenBank/DDBJ whole genome shotgun (WGS) entry which is preliminary data.</text>
</comment>
<evidence type="ECO:0000259" key="9">
    <source>
        <dbReference type="PROSITE" id="PS50887"/>
    </source>
</evidence>
<gene>
    <name evidence="10" type="ORF">ACIRA0001_1275</name>
</gene>
<evidence type="ECO:0000313" key="11">
    <source>
        <dbReference type="Proteomes" id="UP000018419"/>
    </source>
</evidence>
<dbReference type="Pfam" id="PF02743">
    <property type="entry name" value="dCache_1"/>
    <property type="match status" value="1"/>
</dbReference>
<dbReference type="Gene3D" id="3.30.450.20">
    <property type="entry name" value="PAS domain"/>
    <property type="match status" value="1"/>
</dbReference>
<dbReference type="CDD" id="cd01949">
    <property type="entry name" value="GGDEF"/>
    <property type="match status" value="1"/>
</dbReference>
<evidence type="ECO:0000256" key="8">
    <source>
        <dbReference type="SAM" id="Phobius"/>
    </source>
</evidence>
<dbReference type="NCBIfam" id="TIGR00254">
    <property type="entry name" value="GGDEF"/>
    <property type="match status" value="1"/>
</dbReference>
<comment type="catalytic activity">
    <reaction evidence="7">
        <text>2 GTP = 3',3'-c-di-GMP + 2 diphosphate</text>
        <dbReference type="Rhea" id="RHEA:24898"/>
        <dbReference type="ChEBI" id="CHEBI:33019"/>
        <dbReference type="ChEBI" id="CHEBI:37565"/>
        <dbReference type="ChEBI" id="CHEBI:58805"/>
        <dbReference type="EC" id="2.7.7.65"/>
    </reaction>
</comment>
<evidence type="ECO:0000256" key="1">
    <source>
        <dbReference type="ARBA" id="ARBA00004651"/>
    </source>
</evidence>
<dbReference type="InterPro" id="IPR029787">
    <property type="entry name" value="Nucleotide_cyclase"/>
</dbReference>
<feature type="transmembrane region" description="Helical" evidence="8">
    <location>
        <begin position="286"/>
        <end position="306"/>
    </location>
</feature>
<evidence type="ECO:0000256" key="3">
    <source>
        <dbReference type="ARBA" id="ARBA00022475"/>
    </source>
</evidence>
<keyword evidence="5 8" id="KW-1133">Transmembrane helix</keyword>
<dbReference type="PROSITE" id="PS50887">
    <property type="entry name" value="GGDEF"/>
    <property type="match status" value="1"/>
</dbReference>
<dbReference type="InterPro" id="IPR033479">
    <property type="entry name" value="dCache_1"/>
</dbReference>
<evidence type="ECO:0000256" key="4">
    <source>
        <dbReference type="ARBA" id="ARBA00022692"/>
    </source>
</evidence>
<dbReference type="Gene3D" id="3.30.70.270">
    <property type="match status" value="1"/>
</dbReference>
<dbReference type="InterPro" id="IPR000160">
    <property type="entry name" value="GGDEF_dom"/>
</dbReference>
<dbReference type="PANTHER" id="PTHR45138:SF9">
    <property type="entry name" value="DIGUANYLATE CYCLASE DGCM-RELATED"/>
    <property type="match status" value="1"/>
</dbReference>
<organism evidence="10 11">
    <name type="scientific">Acinetobacter radioresistens SK82</name>
    <dbReference type="NCBI Taxonomy" id="596318"/>
    <lineage>
        <taxon>Bacteria</taxon>
        <taxon>Pseudomonadati</taxon>
        <taxon>Pseudomonadota</taxon>
        <taxon>Gammaproteobacteria</taxon>
        <taxon>Moraxellales</taxon>
        <taxon>Moraxellaceae</taxon>
        <taxon>Acinetobacter</taxon>
    </lineage>
</organism>
<accession>A0ABM9YQA2</accession>
<evidence type="ECO:0000256" key="6">
    <source>
        <dbReference type="ARBA" id="ARBA00023136"/>
    </source>
</evidence>
<name>A0ABM9YQA2_ACIRA</name>
<reference evidence="10 11" key="1">
    <citation type="submission" date="2009-07" db="EMBL/GenBank/DDBJ databases">
        <authorList>
            <person name="Madupu R."/>
            <person name="Durkin A.S."/>
            <person name="Torralba M."/>
            <person name="Methe B."/>
            <person name="Sutton G.G."/>
            <person name="Strausberg R.L."/>
            <person name="Nelson K.E."/>
        </authorList>
    </citation>
    <scope>NUCLEOTIDE SEQUENCE [LARGE SCALE GENOMIC DNA]</scope>
    <source>
        <strain evidence="10 11">SK82</strain>
    </source>
</reference>
<dbReference type="SMART" id="SM00267">
    <property type="entry name" value="GGDEF"/>
    <property type="match status" value="1"/>
</dbReference>
<sequence length="527" mass="60936">MPNTYQRKIFKLNLRKLILILTALAVSFLFVISLVASYILFKKELVKKSLFLNYEYASKIASNTDRKLQVTLNELKYSADIIGQGFDQRTFKEHEVERLKNLSHHFDTLIIGNSQGSVTEYTLKQLNLDQRQVSTSLGVQGSLRSKHAYISPPYYSVRNNLVIFISQPIFDNKHIYKGYVGTLIHLKETNMINELLPLEYNYKNNKIYIIDRNGKIVFDPNRKKIGGLVAQNSSMASIEYRKSGKTELINDIGTKYVAGFAYIPTTGWIVVSQEPLADLIDETKSIIFRLSGVIFIFYLLIFYIVWRASAFIASPLHELAKMASALNQPETKTKIKKIKKIKPWYYEVQKFKFLLLSSIEKFSSKIDEMNFHINSDALTQLFNRRGMEIFVKEMIDSDIHFSILLIDIDRFKRVNDTYGHDIGDEVLKILAKLIQENFRKEDLCCRYGGEEFIVVIPNNNKQEIYESAERFRRIVEAFEINNVGRITISIGIASWPDSAEEFAQVLKIADNNLYYAKNNGRNQIKYS</sequence>
<dbReference type="Proteomes" id="UP000018419">
    <property type="component" value="Unassembled WGS sequence"/>
</dbReference>
<dbReference type="SUPFAM" id="SSF55073">
    <property type="entry name" value="Nucleotide cyclase"/>
    <property type="match status" value="1"/>
</dbReference>
<dbReference type="EC" id="2.7.7.65" evidence="2"/>
<comment type="subcellular location">
    <subcellularLocation>
        <location evidence="1">Cell membrane</location>
        <topology evidence="1">Multi-pass membrane protein</topology>
    </subcellularLocation>
</comment>
<dbReference type="PANTHER" id="PTHR45138">
    <property type="entry name" value="REGULATORY COMPONENTS OF SENSORY TRANSDUCTION SYSTEM"/>
    <property type="match status" value="1"/>
</dbReference>
<protein>
    <recommendedName>
        <fullName evidence="2">diguanylate cyclase</fullName>
        <ecNumber evidence="2">2.7.7.65</ecNumber>
    </recommendedName>
</protein>
<dbReference type="InterPro" id="IPR050469">
    <property type="entry name" value="Diguanylate_Cyclase"/>
</dbReference>
<feature type="domain" description="GGDEF" evidence="9">
    <location>
        <begin position="399"/>
        <end position="527"/>
    </location>
</feature>
<feature type="transmembrane region" description="Helical" evidence="8">
    <location>
        <begin position="17"/>
        <end position="41"/>
    </location>
</feature>
<evidence type="ECO:0000256" key="2">
    <source>
        <dbReference type="ARBA" id="ARBA00012528"/>
    </source>
</evidence>
<dbReference type="Pfam" id="PF00990">
    <property type="entry name" value="GGDEF"/>
    <property type="match status" value="1"/>
</dbReference>
<dbReference type="CDD" id="cd18773">
    <property type="entry name" value="PDC1_HK_sensor"/>
    <property type="match status" value="1"/>
</dbReference>
<proteinExistence type="predicted"/>
<keyword evidence="11" id="KW-1185">Reference proteome</keyword>
<dbReference type="CDD" id="cd12912">
    <property type="entry name" value="PDC2_MCP_like"/>
    <property type="match status" value="1"/>
</dbReference>
<keyword evidence="6 8" id="KW-0472">Membrane</keyword>
<dbReference type="EMBL" id="ACVR01000021">
    <property type="protein sequence ID" value="EET83195.1"/>
    <property type="molecule type" value="Genomic_DNA"/>
</dbReference>
<dbReference type="RefSeq" id="WP_005014494.1">
    <property type="nucleotide sequence ID" value="NZ_ACVR01000021.1"/>
</dbReference>
<evidence type="ECO:0000313" key="10">
    <source>
        <dbReference type="EMBL" id="EET83195.1"/>
    </source>
</evidence>
<keyword evidence="3" id="KW-1003">Cell membrane</keyword>
<keyword evidence="4 8" id="KW-0812">Transmembrane</keyword>
<evidence type="ECO:0000256" key="7">
    <source>
        <dbReference type="ARBA" id="ARBA00034247"/>
    </source>
</evidence>
<evidence type="ECO:0000256" key="5">
    <source>
        <dbReference type="ARBA" id="ARBA00022989"/>
    </source>
</evidence>
<dbReference type="InterPro" id="IPR043128">
    <property type="entry name" value="Rev_trsase/Diguanyl_cyclase"/>
</dbReference>